<dbReference type="PANTHER" id="PTHR34987:SF4">
    <property type="entry name" value="ALPHA-L-RHAMNOSIDASE C-TERMINAL DOMAIN-CONTAINING PROTEIN"/>
    <property type="match status" value="1"/>
</dbReference>
<keyword evidence="6" id="KW-0326">Glycosidase</keyword>
<dbReference type="Proteomes" id="UP000317318">
    <property type="component" value="Chromosome"/>
</dbReference>
<evidence type="ECO:0000256" key="4">
    <source>
        <dbReference type="ARBA" id="ARBA00022801"/>
    </source>
</evidence>
<comment type="similarity">
    <text evidence="2">Belongs to the glycosyl hydrolase 100 family.</text>
</comment>
<proteinExistence type="inferred from homology"/>
<dbReference type="OrthoDB" id="9763537at2"/>
<dbReference type="InterPro" id="IPR024746">
    <property type="entry name" value="Glyco_hydro_100"/>
</dbReference>
<comment type="catalytic activity">
    <reaction evidence="1">
        <text>Hydrolysis of terminal non-reducing beta-D-fructofuranoside residues in beta-D-fructofuranosides.</text>
        <dbReference type="EC" id="3.2.1.26"/>
    </reaction>
</comment>
<gene>
    <name evidence="7" type="ORF">Pan189_29860</name>
</gene>
<dbReference type="PANTHER" id="PTHR34987">
    <property type="entry name" value="C, PUTATIVE (AFU_ORTHOLOGUE AFUA_3G02880)-RELATED"/>
    <property type="match status" value="1"/>
</dbReference>
<dbReference type="AlphaFoldDB" id="A0A517R3Y9"/>
<dbReference type="EC" id="3.2.1.26" evidence="3"/>
<organism evidence="7 8">
    <name type="scientific">Stratiformator vulcanicus</name>
    <dbReference type="NCBI Taxonomy" id="2527980"/>
    <lineage>
        <taxon>Bacteria</taxon>
        <taxon>Pseudomonadati</taxon>
        <taxon>Planctomycetota</taxon>
        <taxon>Planctomycetia</taxon>
        <taxon>Planctomycetales</taxon>
        <taxon>Planctomycetaceae</taxon>
        <taxon>Stratiformator</taxon>
    </lineage>
</organism>
<accession>A0A517R3Y9</accession>
<dbReference type="SUPFAM" id="SSF48208">
    <property type="entry name" value="Six-hairpin glycosidases"/>
    <property type="match status" value="1"/>
</dbReference>
<dbReference type="InterPro" id="IPR008928">
    <property type="entry name" value="6-hairpin_glycosidase_sf"/>
</dbReference>
<keyword evidence="5" id="KW-0119">Carbohydrate metabolism</keyword>
<dbReference type="RefSeq" id="WP_145364685.1">
    <property type="nucleotide sequence ID" value="NZ_CP036268.1"/>
</dbReference>
<evidence type="ECO:0000256" key="1">
    <source>
        <dbReference type="ARBA" id="ARBA00000094"/>
    </source>
</evidence>
<keyword evidence="8" id="KW-1185">Reference proteome</keyword>
<evidence type="ECO:0000256" key="5">
    <source>
        <dbReference type="ARBA" id="ARBA00023277"/>
    </source>
</evidence>
<dbReference type="Gene3D" id="1.50.10.10">
    <property type="match status" value="1"/>
</dbReference>
<protein>
    <recommendedName>
        <fullName evidence="3">beta-fructofuranosidase</fullName>
        <ecNumber evidence="3">3.2.1.26</ecNumber>
    </recommendedName>
</protein>
<dbReference type="InterPro" id="IPR012341">
    <property type="entry name" value="6hp_glycosidase-like_sf"/>
</dbReference>
<dbReference type="GO" id="GO:0033926">
    <property type="term" value="F:endo-alpha-N-acetylgalactosaminidase activity"/>
    <property type="evidence" value="ECO:0007669"/>
    <property type="project" value="InterPro"/>
</dbReference>
<dbReference type="GO" id="GO:0005975">
    <property type="term" value="P:carbohydrate metabolic process"/>
    <property type="evidence" value="ECO:0007669"/>
    <property type="project" value="InterPro"/>
</dbReference>
<dbReference type="Pfam" id="PF12899">
    <property type="entry name" value="Glyco_hydro_100"/>
    <property type="match status" value="1"/>
</dbReference>
<reference evidence="7 8" key="1">
    <citation type="submission" date="2019-02" db="EMBL/GenBank/DDBJ databases">
        <title>Deep-cultivation of Planctomycetes and their phenomic and genomic characterization uncovers novel biology.</title>
        <authorList>
            <person name="Wiegand S."/>
            <person name="Jogler M."/>
            <person name="Boedeker C."/>
            <person name="Pinto D."/>
            <person name="Vollmers J."/>
            <person name="Rivas-Marin E."/>
            <person name="Kohn T."/>
            <person name="Peeters S.H."/>
            <person name="Heuer A."/>
            <person name="Rast P."/>
            <person name="Oberbeckmann S."/>
            <person name="Bunk B."/>
            <person name="Jeske O."/>
            <person name="Meyerdierks A."/>
            <person name="Storesund J.E."/>
            <person name="Kallscheuer N."/>
            <person name="Luecker S."/>
            <person name="Lage O.M."/>
            <person name="Pohl T."/>
            <person name="Merkel B.J."/>
            <person name="Hornburger P."/>
            <person name="Mueller R.-W."/>
            <person name="Bruemmer F."/>
            <person name="Labrenz M."/>
            <person name="Spormann A.M."/>
            <person name="Op den Camp H."/>
            <person name="Overmann J."/>
            <person name="Amann R."/>
            <person name="Jetten M.S.M."/>
            <person name="Mascher T."/>
            <person name="Medema M.H."/>
            <person name="Devos D.P."/>
            <person name="Kaster A.-K."/>
            <person name="Ovreas L."/>
            <person name="Rohde M."/>
            <person name="Galperin M.Y."/>
            <person name="Jogler C."/>
        </authorList>
    </citation>
    <scope>NUCLEOTIDE SEQUENCE [LARGE SCALE GENOMIC DNA]</scope>
    <source>
        <strain evidence="7 8">Pan189</strain>
    </source>
</reference>
<name>A0A517R3Y9_9PLAN</name>
<evidence type="ECO:0000256" key="2">
    <source>
        <dbReference type="ARBA" id="ARBA00007671"/>
    </source>
</evidence>
<evidence type="ECO:0000313" key="7">
    <source>
        <dbReference type="EMBL" id="QDT38591.1"/>
    </source>
</evidence>
<sequence length="434" mass="49478">MALTPPLFEDQEDRVLTADELSFVQAGYERAIDALRRNITEKGFTACSLNDNEVYGTDENYRAVWARDGAKTICWTLDLDDEDIVACQDATLRTLLAKQSDSGQIPGNVTIDHDEAEFGGVGNIASIDSGLWVIIAVWAFCSTRKDFTLAKDFEEELSKAMEWLNAHDSNNDGLLEIPEAGDWTDLFARSYHVLYDEVLWFRALECFAALQRELGHPQAAERFDNMASRARRAILRNFWPSTGAKSQEDGLPSFAEMQFGLGDARYLVAEVSPFQFSWRCDVYANLLAFLVNLVDRQRAMMTFRFMWGSGVNEPGPVANLYPVVQSGDREWRDYFTVNLLNLPYHYHNGGVWPFVGGLWVRYIHKLGIRDLARREMLKLAQLCHQGIHREWEFNEWHHGKTGRPMGKAFQAWSAASYIKTCHSLHVEPDSIELN</sequence>
<evidence type="ECO:0000256" key="3">
    <source>
        <dbReference type="ARBA" id="ARBA00012758"/>
    </source>
</evidence>
<dbReference type="EMBL" id="CP036268">
    <property type="protein sequence ID" value="QDT38591.1"/>
    <property type="molecule type" value="Genomic_DNA"/>
</dbReference>
<keyword evidence="4" id="KW-0378">Hydrolase</keyword>
<evidence type="ECO:0000256" key="6">
    <source>
        <dbReference type="ARBA" id="ARBA00023295"/>
    </source>
</evidence>
<evidence type="ECO:0000313" key="8">
    <source>
        <dbReference type="Proteomes" id="UP000317318"/>
    </source>
</evidence>
<dbReference type="KEGG" id="svp:Pan189_29860"/>
<dbReference type="GO" id="GO:0004564">
    <property type="term" value="F:beta-fructofuranosidase activity"/>
    <property type="evidence" value="ECO:0007669"/>
    <property type="project" value="UniProtKB-EC"/>
</dbReference>